<reference evidence="11" key="1">
    <citation type="submission" date="2022-11" db="EMBL/GenBank/DDBJ databases">
        <authorList>
            <person name="Scott C."/>
            <person name="Bruce N."/>
        </authorList>
    </citation>
    <scope>NUCLEOTIDE SEQUENCE</scope>
</reference>
<gene>
    <name evidence="11" type="ORF">PPNO1_LOCUS7138</name>
</gene>
<evidence type="ECO:0000259" key="9">
    <source>
        <dbReference type="Pfam" id="PF01794"/>
    </source>
</evidence>
<feature type="domain" description="Ferric oxidoreductase" evidence="9">
    <location>
        <begin position="114"/>
        <end position="166"/>
    </location>
</feature>
<keyword evidence="7 8" id="KW-0472">Membrane</keyword>
<dbReference type="Gene3D" id="3.40.50.80">
    <property type="entry name" value="Nucleotide-binding domain of ferredoxin-NADP reductase (FNR) module"/>
    <property type="match status" value="1"/>
</dbReference>
<dbReference type="PANTHER" id="PTHR32361">
    <property type="entry name" value="FERRIC/CUPRIC REDUCTASE TRANSMEMBRANE COMPONENT"/>
    <property type="match status" value="1"/>
</dbReference>
<evidence type="ECO:0000313" key="12">
    <source>
        <dbReference type="Proteomes" id="UP000838763"/>
    </source>
</evidence>
<dbReference type="OrthoDB" id="10006946at2759"/>
<keyword evidence="12" id="KW-1185">Reference proteome</keyword>
<evidence type="ECO:0000256" key="6">
    <source>
        <dbReference type="ARBA" id="ARBA00023065"/>
    </source>
</evidence>
<proteinExistence type="predicted"/>
<dbReference type="EMBL" id="CALLCH030000016">
    <property type="protein sequence ID" value="CAI4217531.1"/>
    <property type="molecule type" value="Genomic_DNA"/>
</dbReference>
<dbReference type="Proteomes" id="UP000838763">
    <property type="component" value="Unassembled WGS sequence"/>
</dbReference>
<evidence type="ECO:0008006" key="13">
    <source>
        <dbReference type="Google" id="ProtNLM"/>
    </source>
</evidence>
<sequence length="455" mass="50726">MAWWHFEINLEPTKAEKVARRAVLDRYGRYAFASAFVPILLVLLYRLAKRALALWQREQAYDAAPQWRSDYDAGDTRRKALAQAMVGSLEQLIRMPGLAFLTRAVDFLHLTKRFGIIGVSQLPIQHLLSLKTINPYAAAFRTSHEDLNRFHRVLGRLIFILLWLHLFDVFAGLSAFTLYHVLYGTSLTVVRQWSYRLFFITHLFVVFVTPGMIFIHATPTRPYILSSIVFFVVDLAVRRFATSLSSATVEIIQGTNLVKISATLPERKLKQLGERPGSHLVLVARLRQGPLTRRLLELGRGAHGETLASRIPLSIEGPYGTIAKKFPNLASGDVDKVLLVAGGVGATFAIPIYKALKAADASINVELVWAVRSASEVSWALAGSSNPSETVSSSRLLDDPSRPNLKQFVDEAFKGGNEDQRVAVLVCGPEEMGLRSGPGKSWLYLEYLDRESSHA</sequence>
<comment type="caution">
    <text evidence="11">The sequence shown here is derived from an EMBL/GenBank/DDBJ whole genome shotgun (WGS) entry which is preliminary data.</text>
</comment>
<dbReference type="GO" id="GO:0005886">
    <property type="term" value="C:plasma membrane"/>
    <property type="evidence" value="ECO:0007669"/>
    <property type="project" value="TreeGrafter"/>
</dbReference>
<accession>A0A9P1H8P1</accession>
<evidence type="ECO:0000256" key="3">
    <source>
        <dbReference type="ARBA" id="ARBA00022692"/>
    </source>
</evidence>
<feature type="transmembrane region" description="Helical" evidence="8">
    <location>
        <begin position="30"/>
        <end position="48"/>
    </location>
</feature>
<keyword evidence="5" id="KW-0560">Oxidoreductase</keyword>
<dbReference type="Pfam" id="PF01794">
    <property type="entry name" value="Ferric_reduct"/>
    <property type="match status" value="1"/>
</dbReference>
<feature type="transmembrane region" description="Helical" evidence="8">
    <location>
        <begin position="193"/>
        <end position="215"/>
    </location>
</feature>
<evidence type="ECO:0000256" key="8">
    <source>
        <dbReference type="SAM" id="Phobius"/>
    </source>
</evidence>
<feature type="transmembrane region" description="Helical" evidence="8">
    <location>
        <begin position="157"/>
        <end position="181"/>
    </location>
</feature>
<name>A0A9P1H8P1_9PEZI</name>
<dbReference type="InterPro" id="IPR051410">
    <property type="entry name" value="Ferric/Cupric_Reductase"/>
</dbReference>
<dbReference type="GO" id="GO:0006879">
    <property type="term" value="P:intracellular iron ion homeostasis"/>
    <property type="evidence" value="ECO:0007669"/>
    <property type="project" value="TreeGrafter"/>
</dbReference>
<evidence type="ECO:0000259" key="10">
    <source>
        <dbReference type="Pfam" id="PF08030"/>
    </source>
</evidence>
<dbReference type="Pfam" id="PF08030">
    <property type="entry name" value="NAD_binding_6"/>
    <property type="match status" value="1"/>
</dbReference>
<feature type="transmembrane region" description="Helical" evidence="8">
    <location>
        <begin position="222"/>
        <end position="241"/>
    </location>
</feature>
<dbReference type="InterPro" id="IPR039261">
    <property type="entry name" value="FNR_nucleotide-bd"/>
</dbReference>
<dbReference type="InterPro" id="IPR013130">
    <property type="entry name" value="Fe3_Rdtase_TM_dom"/>
</dbReference>
<evidence type="ECO:0000256" key="2">
    <source>
        <dbReference type="ARBA" id="ARBA00022448"/>
    </source>
</evidence>
<dbReference type="GO" id="GO:0015677">
    <property type="term" value="P:copper ion import"/>
    <property type="evidence" value="ECO:0007669"/>
    <property type="project" value="TreeGrafter"/>
</dbReference>
<dbReference type="AlphaFoldDB" id="A0A9P1H8P1"/>
<keyword evidence="6" id="KW-0406">Ion transport</keyword>
<keyword evidence="2" id="KW-0813">Transport</keyword>
<dbReference type="GO" id="GO:0006826">
    <property type="term" value="P:iron ion transport"/>
    <property type="evidence" value="ECO:0007669"/>
    <property type="project" value="TreeGrafter"/>
</dbReference>
<dbReference type="InterPro" id="IPR013121">
    <property type="entry name" value="Fe_red_NAD-bd_6"/>
</dbReference>
<comment type="subcellular location">
    <subcellularLocation>
        <location evidence="1">Membrane</location>
        <topology evidence="1">Multi-pass membrane protein</topology>
    </subcellularLocation>
</comment>
<evidence type="ECO:0000256" key="7">
    <source>
        <dbReference type="ARBA" id="ARBA00023136"/>
    </source>
</evidence>
<dbReference type="SUPFAM" id="SSF52343">
    <property type="entry name" value="Ferredoxin reductase-like, C-terminal NADP-linked domain"/>
    <property type="match status" value="1"/>
</dbReference>
<feature type="domain" description="Ferric reductase NAD binding" evidence="10">
    <location>
        <begin position="335"/>
        <end position="380"/>
    </location>
</feature>
<dbReference type="PANTHER" id="PTHR32361:SF9">
    <property type="entry name" value="FERRIC REDUCTASE TRANSMEMBRANE COMPONENT 3-RELATED"/>
    <property type="match status" value="1"/>
</dbReference>
<protein>
    <recommendedName>
        <fullName evidence="13">FAD-binding FR-type domain-containing protein</fullName>
    </recommendedName>
</protein>
<organism evidence="11 12">
    <name type="scientific">Parascedosporium putredinis</name>
    <dbReference type="NCBI Taxonomy" id="1442378"/>
    <lineage>
        <taxon>Eukaryota</taxon>
        <taxon>Fungi</taxon>
        <taxon>Dikarya</taxon>
        <taxon>Ascomycota</taxon>
        <taxon>Pezizomycotina</taxon>
        <taxon>Sordariomycetes</taxon>
        <taxon>Hypocreomycetidae</taxon>
        <taxon>Microascales</taxon>
        <taxon>Microascaceae</taxon>
        <taxon>Parascedosporium</taxon>
    </lineage>
</organism>
<dbReference type="CDD" id="cd06186">
    <property type="entry name" value="NOX_Duox_like_FAD_NADP"/>
    <property type="match status" value="1"/>
</dbReference>
<dbReference type="GO" id="GO:0000293">
    <property type="term" value="F:ferric-chelate reductase activity"/>
    <property type="evidence" value="ECO:0007669"/>
    <property type="project" value="UniProtKB-ARBA"/>
</dbReference>
<evidence type="ECO:0000256" key="5">
    <source>
        <dbReference type="ARBA" id="ARBA00023002"/>
    </source>
</evidence>
<evidence type="ECO:0000256" key="4">
    <source>
        <dbReference type="ARBA" id="ARBA00022989"/>
    </source>
</evidence>
<evidence type="ECO:0000313" key="11">
    <source>
        <dbReference type="EMBL" id="CAI4217531.1"/>
    </source>
</evidence>
<keyword evidence="4 8" id="KW-1133">Transmembrane helix</keyword>
<keyword evidence="3 8" id="KW-0812">Transmembrane</keyword>
<evidence type="ECO:0000256" key="1">
    <source>
        <dbReference type="ARBA" id="ARBA00004141"/>
    </source>
</evidence>